<feature type="region of interest" description="Disordered" evidence="1">
    <location>
        <begin position="1"/>
        <end position="53"/>
    </location>
</feature>
<feature type="compositionally biased region" description="Polar residues" evidence="1">
    <location>
        <begin position="38"/>
        <end position="47"/>
    </location>
</feature>
<protein>
    <submittedName>
        <fullName evidence="2">Uncharacterized protein</fullName>
    </submittedName>
</protein>
<sequence length="53" mass="5647">MVREESCAPTGTFIPRKNGQGLGPTQIGTVRKDDLENQRNMGSSDQVGATKGL</sequence>
<evidence type="ECO:0000313" key="2">
    <source>
        <dbReference type="EMBL" id="NNG22381.1"/>
    </source>
</evidence>
<reference evidence="2 3" key="1">
    <citation type="submission" date="2020-04" db="EMBL/GenBank/DDBJ databases">
        <title>Massilia sp. nov., a cold adapted bacteria isolated from Arctic soil.</title>
        <authorList>
            <person name="Son J."/>
            <person name="Ka J.-O."/>
        </authorList>
    </citation>
    <scope>NUCLEOTIDE SEQUENCE [LARGE SCALE GENOMIC DNA]</scope>
    <source>
        <strain evidence="2 3">ML15P13</strain>
    </source>
</reference>
<dbReference type="Proteomes" id="UP000533905">
    <property type="component" value="Unassembled WGS sequence"/>
</dbReference>
<accession>A0A7Y2JWL9</accession>
<dbReference type="RefSeq" id="WP_171081686.1">
    <property type="nucleotide sequence ID" value="NZ_JABAIV010000001.1"/>
</dbReference>
<dbReference type="AlphaFoldDB" id="A0A7Y2JWL9"/>
<name>A0A7Y2JWL9_9BURK</name>
<gene>
    <name evidence="2" type="ORF">HGB41_05125</name>
</gene>
<keyword evidence="3" id="KW-1185">Reference proteome</keyword>
<dbReference type="EMBL" id="JABAIV010000001">
    <property type="protein sequence ID" value="NNG22381.1"/>
    <property type="molecule type" value="Genomic_DNA"/>
</dbReference>
<evidence type="ECO:0000313" key="3">
    <source>
        <dbReference type="Proteomes" id="UP000533905"/>
    </source>
</evidence>
<evidence type="ECO:0000256" key="1">
    <source>
        <dbReference type="SAM" id="MobiDB-lite"/>
    </source>
</evidence>
<proteinExistence type="predicted"/>
<comment type="caution">
    <text evidence="2">The sequence shown here is derived from an EMBL/GenBank/DDBJ whole genome shotgun (WGS) entry which is preliminary data.</text>
</comment>
<organism evidence="2 3">
    <name type="scientific">Telluria aromaticivorans</name>
    <dbReference type="NCBI Taxonomy" id="2725995"/>
    <lineage>
        <taxon>Bacteria</taxon>
        <taxon>Pseudomonadati</taxon>
        <taxon>Pseudomonadota</taxon>
        <taxon>Betaproteobacteria</taxon>
        <taxon>Burkholderiales</taxon>
        <taxon>Oxalobacteraceae</taxon>
        <taxon>Telluria group</taxon>
        <taxon>Telluria</taxon>
    </lineage>
</organism>